<dbReference type="AlphaFoldDB" id="A0A1L9SW05"/>
<organism evidence="1 2">
    <name type="scientific">Penicilliopsis zonata CBS 506.65</name>
    <dbReference type="NCBI Taxonomy" id="1073090"/>
    <lineage>
        <taxon>Eukaryota</taxon>
        <taxon>Fungi</taxon>
        <taxon>Dikarya</taxon>
        <taxon>Ascomycota</taxon>
        <taxon>Pezizomycotina</taxon>
        <taxon>Eurotiomycetes</taxon>
        <taxon>Eurotiomycetidae</taxon>
        <taxon>Eurotiales</taxon>
        <taxon>Aspergillaceae</taxon>
        <taxon>Penicilliopsis</taxon>
    </lineage>
</organism>
<dbReference type="GeneID" id="34608217"/>
<evidence type="ECO:0000313" key="1">
    <source>
        <dbReference type="EMBL" id="OJJ51380.1"/>
    </source>
</evidence>
<proteinExistence type="predicted"/>
<dbReference type="RefSeq" id="XP_022585890.1">
    <property type="nucleotide sequence ID" value="XM_022721752.1"/>
</dbReference>
<gene>
    <name evidence="1" type="ORF">ASPZODRAFT_127452</name>
</gene>
<dbReference type="EMBL" id="KV878336">
    <property type="protein sequence ID" value="OJJ51380.1"/>
    <property type="molecule type" value="Genomic_DNA"/>
</dbReference>
<name>A0A1L9SW05_9EURO</name>
<reference evidence="2" key="1">
    <citation type="journal article" date="2017" name="Genome Biol.">
        <title>Comparative genomics reveals high biological diversity and specific adaptations in the industrially and medically important fungal genus Aspergillus.</title>
        <authorList>
            <person name="de Vries R.P."/>
            <person name="Riley R."/>
            <person name="Wiebenga A."/>
            <person name="Aguilar-Osorio G."/>
            <person name="Amillis S."/>
            <person name="Uchima C.A."/>
            <person name="Anderluh G."/>
            <person name="Asadollahi M."/>
            <person name="Askin M."/>
            <person name="Barry K."/>
            <person name="Battaglia E."/>
            <person name="Bayram O."/>
            <person name="Benocci T."/>
            <person name="Braus-Stromeyer S.A."/>
            <person name="Caldana C."/>
            <person name="Canovas D."/>
            <person name="Cerqueira G.C."/>
            <person name="Chen F."/>
            <person name="Chen W."/>
            <person name="Choi C."/>
            <person name="Clum A."/>
            <person name="Dos Santos R.A."/>
            <person name="Damasio A.R."/>
            <person name="Diallinas G."/>
            <person name="Emri T."/>
            <person name="Fekete E."/>
            <person name="Flipphi M."/>
            <person name="Freyberg S."/>
            <person name="Gallo A."/>
            <person name="Gournas C."/>
            <person name="Habgood R."/>
            <person name="Hainaut M."/>
            <person name="Harispe M.L."/>
            <person name="Henrissat B."/>
            <person name="Hilden K.S."/>
            <person name="Hope R."/>
            <person name="Hossain A."/>
            <person name="Karabika E."/>
            <person name="Karaffa L."/>
            <person name="Karanyi Z."/>
            <person name="Krasevec N."/>
            <person name="Kuo A."/>
            <person name="Kusch H."/>
            <person name="LaButti K."/>
            <person name="Lagendijk E.L."/>
            <person name="Lapidus A."/>
            <person name="Levasseur A."/>
            <person name="Lindquist E."/>
            <person name="Lipzen A."/>
            <person name="Logrieco A.F."/>
            <person name="MacCabe A."/>
            <person name="Maekelae M.R."/>
            <person name="Malavazi I."/>
            <person name="Melin P."/>
            <person name="Meyer V."/>
            <person name="Mielnichuk N."/>
            <person name="Miskei M."/>
            <person name="Molnar A.P."/>
            <person name="Mule G."/>
            <person name="Ngan C.Y."/>
            <person name="Orejas M."/>
            <person name="Orosz E."/>
            <person name="Ouedraogo J.P."/>
            <person name="Overkamp K.M."/>
            <person name="Park H.-S."/>
            <person name="Perrone G."/>
            <person name="Piumi F."/>
            <person name="Punt P.J."/>
            <person name="Ram A.F."/>
            <person name="Ramon A."/>
            <person name="Rauscher S."/>
            <person name="Record E."/>
            <person name="Riano-Pachon D.M."/>
            <person name="Robert V."/>
            <person name="Roehrig J."/>
            <person name="Ruller R."/>
            <person name="Salamov A."/>
            <person name="Salih N.S."/>
            <person name="Samson R.A."/>
            <person name="Sandor E."/>
            <person name="Sanguinetti M."/>
            <person name="Schuetze T."/>
            <person name="Sepcic K."/>
            <person name="Shelest E."/>
            <person name="Sherlock G."/>
            <person name="Sophianopoulou V."/>
            <person name="Squina F.M."/>
            <person name="Sun H."/>
            <person name="Susca A."/>
            <person name="Todd R.B."/>
            <person name="Tsang A."/>
            <person name="Unkles S.E."/>
            <person name="van de Wiele N."/>
            <person name="van Rossen-Uffink D."/>
            <person name="Oliveira J.V."/>
            <person name="Vesth T.C."/>
            <person name="Visser J."/>
            <person name="Yu J.-H."/>
            <person name="Zhou M."/>
            <person name="Andersen M.R."/>
            <person name="Archer D.B."/>
            <person name="Baker S.E."/>
            <person name="Benoit I."/>
            <person name="Brakhage A.A."/>
            <person name="Braus G.H."/>
            <person name="Fischer R."/>
            <person name="Frisvad J.C."/>
            <person name="Goldman G.H."/>
            <person name="Houbraken J."/>
            <person name="Oakley B."/>
            <person name="Pocsi I."/>
            <person name="Scazzocchio C."/>
            <person name="Seiboth B."/>
            <person name="vanKuyk P.A."/>
            <person name="Wortman J."/>
            <person name="Dyer P.S."/>
            <person name="Grigoriev I.V."/>
        </authorList>
    </citation>
    <scope>NUCLEOTIDE SEQUENCE [LARGE SCALE GENOMIC DNA]</scope>
    <source>
        <strain evidence="2">CBS 506.65</strain>
    </source>
</reference>
<sequence length="171" mass="18574">MSVTRFYAALQARQMYEVQMNQVHFILFASNIRAIGTRNLNGCTAVAIVSPFAAILAHIPPLPYPTTDPYVGLDNVQAKMGEVAFLYQQNRRFFPSDQSSLVVGAIFGGAVALSDHLTCIRGLVEQNGLTAELALYEVNGGGHLDAAKGTVFIDARHGSPSVYIEDQQVQM</sequence>
<accession>A0A1L9SW05</accession>
<protein>
    <submittedName>
        <fullName evidence="1">Uncharacterized protein</fullName>
    </submittedName>
</protein>
<dbReference type="OrthoDB" id="5368615at2759"/>
<evidence type="ECO:0000313" key="2">
    <source>
        <dbReference type="Proteomes" id="UP000184188"/>
    </source>
</evidence>
<dbReference type="VEuPathDB" id="FungiDB:ASPZODRAFT_127452"/>
<dbReference type="Proteomes" id="UP000184188">
    <property type="component" value="Unassembled WGS sequence"/>
</dbReference>
<keyword evidence="2" id="KW-1185">Reference proteome</keyword>